<dbReference type="Gene3D" id="2.130.10.10">
    <property type="entry name" value="YVTN repeat-like/Quinoprotein amine dehydrogenase"/>
    <property type="match status" value="1"/>
</dbReference>
<organism evidence="1 2">
    <name type="scientific">Mangrovihabitans endophyticus</name>
    <dbReference type="NCBI Taxonomy" id="1751298"/>
    <lineage>
        <taxon>Bacteria</taxon>
        <taxon>Bacillati</taxon>
        <taxon>Actinomycetota</taxon>
        <taxon>Actinomycetes</taxon>
        <taxon>Micromonosporales</taxon>
        <taxon>Micromonosporaceae</taxon>
        <taxon>Mangrovihabitans</taxon>
    </lineage>
</organism>
<dbReference type="AlphaFoldDB" id="A0A8J3BX28"/>
<evidence type="ECO:0000313" key="1">
    <source>
        <dbReference type="EMBL" id="GGK76417.1"/>
    </source>
</evidence>
<protein>
    <recommendedName>
        <fullName evidence="3">Exo-alpha-sialidase</fullName>
    </recommendedName>
</protein>
<comment type="caution">
    <text evidence="1">The sequence shown here is derived from an EMBL/GenBank/DDBJ whole genome shotgun (WGS) entry which is preliminary data.</text>
</comment>
<evidence type="ECO:0000313" key="2">
    <source>
        <dbReference type="Proteomes" id="UP000656042"/>
    </source>
</evidence>
<proteinExistence type="predicted"/>
<accession>A0A8J3BX28</accession>
<dbReference type="Proteomes" id="UP000656042">
    <property type="component" value="Unassembled WGS sequence"/>
</dbReference>
<dbReference type="SUPFAM" id="SSF110296">
    <property type="entry name" value="Oligoxyloglucan reducing end-specific cellobiohydrolase"/>
    <property type="match status" value="1"/>
</dbReference>
<dbReference type="RefSeq" id="WP_189077600.1">
    <property type="nucleotide sequence ID" value="NZ_BMMX01000001.1"/>
</dbReference>
<sequence length="472" mass="49499">MAVRALRVVNLIPASLSGESGQDSEPNLAVDPQNPQRMVATAFTRDPLGGPQAPVFLSSDGGRTWQVRSIVPGGSSTADISVGFGDTGGTLFAGILRRDNVHLNVLRAANPFTTTTMTVLLDRASEDQPWVTGGTVGGRDRVFIGHNDFNVGPRSASVVSSLDARTAAAPAGLVTRQVERRTTAGQNGPPVRTAVHPDGTAYAAFQRWTSASSSSAGTDVTMDIVVVRGDPAAAVIGSYADLTAADGLAGTAVAAGRFVRFTSSTGPLGQERIGADLSIAVDATDSDVVYVAWCDRVGGAAGTDWTMHVRRSLDRGHTWSADLRTVTNAKNPALAVNARGHAGLLLQQLTGTGAAARWTTRLEVTRNGWATTDLNAVLHTALAAAPPRAFLPYLGDYVRLLSVGNDFYGVFSGSNLPAPANFPSGVRYQRNADFTSQRLLAVDGITPVAVSIDPFFVHYAEPDNLPWAPSLL</sequence>
<reference evidence="1" key="1">
    <citation type="journal article" date="2014" name="Int. J. Syst. Evol. Microbiol.">
        <title>Complete genome sequence of Corynebacterium casei LMG S-19264T (=DSM 44701T), isolated from a smear-ripened cheese.</title>
        <authorList>
            <consortium name="US DOE Joint Genome Institute (JGI-PGF)"/>
            <person name="Walter F."/>
            <person name="Albersmeier A."/>
            <person name="Kalinowski J."/>
            <person name="Ruckert C."/>
        </authorList>
    </citation>
    <scope>NUCLEOTIDE SEQUENCE</scope>
    <source>
        <strain evidence="1">CGMCC 4.7299</strain>
    </source>
</reference>
<reference evidence="1" key="2">
    <citation type="submission" date="2020-09" db="EMBL/GenBank/DDBJ databases">
        <authorList>
            <person name="Sun Q."/>
            <person name="Zhou Y."/>
        </authorList>
    </citation>
    <scope>NUCLEOTIDE SEQUENCE</scope>
    <source>
        <strain evidence="1">CGMCC 4.7299</strain>
    </source>
</reference>
<name>A0A8J3BX28_9ACTN</name>
<gene>
    <name evidence="1" type="ORF">GCM10012284_07950</name>
</gene>
<evidence type="ECO:0008006" key="3">
    <source>
        <dbReference type="Google" id="ProtNLM"/>
    </source>
</evidence>
<keyword evidence="2" id="KW-1185">Reference proteome</keyword>
<dbReference type="InterPro" id="IPR015943">
    <property type="entry name" value="WD40/YVTN_repeat-like_dom_sf"/>
</dbReference>
<dbReference type="EMBL" id="BMMX01000001">
    <property type="protein sequence ID" value="GGK76417.1"/>
    <property type="molecule type" value="Genomic_DNA"/>
</dbReference>